<dbReference type="InterPro" id="IPR035595">
    <property type="entry name" value="UDP_glycos_trans_CS"/>
</dbReference>
<dbReference type="InterPro" id="IPR018247">
    <property type="entry name" value="EF_Hand_1_Ca_BS"/>
</dbReference>
<dbReference type="PANTHER" id="PTHR11926">
    <property type="entry name" value="GLUCOSYL/GLUCURONOSYL TRANSFERASES"/>
    <property type="match status" value="1"/>
</dbReference>
<reference evidence="5 6" key="1">
    <citation type="journal article" date="2023" name="Plants (Basel)">
        <title>Bridging the Gap: Combining Genomics and Transcriptomics Approaches to Understand Stylosanthes scabra, an Orphan Legume from the Brazilian Caatinga.</title>
        <authorList>
            <person name="Ferreira-Neto J.R.C."/>
            <person name="da Silva M.D."/>
            <person name="Binneck E."/>
            <person name="de Melo N.F."/>
            <person name="da Silva R.H."/>
            <person name="de Melo A.L.T.M."/>
            <person name="Pandolfi V."/>
            <person name="Bustamante F.O."/>
            <person name="Brasileiro-Vidal A.C."/>
            <person name="Benko-Iseppon A.M."/>
        </authorList>
    </citation>
    <scope>NUCLEOTIDE SEQUENCE [LARGE SCALE GENOMIC DNA]</scope>
    <source>
        <tissue evidence="5">Leaves</tissue>
    </source>
</reference>
<evidence type="ECO:0000313" key="5">
    <source>
        <dbReference type="EMBL" id="MED6210307.1"/>
    </source>
</evidence>
<keyword evidence="2 3" id="KW-0808">Transferase</keyword>
<dbReference type="PROSITE" id="PS00018">
    <property type="entry name" value="EF_HAND_1"/>
    <property type="match status" value="1"/>
</dbReference>
<dbReference type="Proteomes" id="UP001341840">
    <property type="component" value="Unassembled WGS sequence"/>
</dbReference>
<evidence type="ECO:0000256" key="3">
    <source>
        <dbReference type="RuleBase" id="RU003718"/>
    </source>
</evidence>
<keyword evidence="6" id="KW-1185">Reference proteome</keyword>
<organism evidence="5 6">
    <name type="scientific">Stylosanthes scabra</name>
    <dbReference type="NCBI Taxonomy" id="79078"/>
    <lineage>
        <taxon>Eukaryota</taxon>
        <taxon>Viridiplantae</taxon>
        <taxon>Streptophyta</taxon>
        <taxon>Embryophyta</taxon>
        <taxon>Tracheophyta</taxon>
        <taxon>Spermatophyta</taxon>
        <taxon>Magnoliopsida</taxon>
        <taxon>eudicotyledons</taxon>
        <taxon>Gunneridae</taxon>
        <taxon>Pentapetalae</taxon>
        <taxon>rosids</taxon>
        <taxon>fabids</taxon>
        <taxon>Fabales</taxon>
        <taxon>Fabaceae</taxon>
        <taxon>Papilionoideae</taxon>
        <taxon>50 kb inversion clade</taxon>
        <taxon>dalbergioids sensu lato</taxon>
        <taxon>Dalbergieae</taxon>
        <taxon>Pterocarpus clade</taxon>
        <taxon>Stylosanthes</taxon>
    </lineage>
</organism>
<dbReference type="CDD" id="cd03784">
    <property type="entry name" value="GT1_Gtf-like"/>
    <property type="match status" value="1"/>
</dbReference>
<evidence type="ECO:0000256" key="2">
    <source>
        <dbReference type="ARBA" id="ARBA00022679"/>
    </source>
</evidence>
<evidence type="ECO:0000256" key="4">
    <source>
        <dbReference type="RuleBase" id="RU362057"/>
    </source>
</evidence>
<proteinExistence type="inferred from homology"/>
<dbReference type="SUPFAM" id="SSF53756">
    <property type="entry name" value="UDP-Glycosyltransferase/glycogen phosphorylase"/>
    <property type="match status" value="1"/>
</dbReference>
<dbReference type="InterPro" id="IPR002213">
    <property type="entry name" value="UDP_glucos_trans"/>
</dbReference>
<sequence length="458" mass="51224">MSTPTVLVLPSPTQGHVIPMMSLSHKLVEHGCNIIFVNSDFNHERVVTSMENINNNDSSSLYSSPIKLVSIPDGLGPEHDRVNFGELCDSMLSTMPSELEKLIEDMHMKEGIKVTCIVADVYMGWALKVANKLGIKGAFFCPTSASVFVLQYNAPNLVADGILDSDGFPISESEKPLWLSSSIPGMDIESCWWLRLFDPLVEKRMFKYAIHCISHSNLTEWCLCNSTQELEPEAFTLAPKLLTPIGPLLPTTTSSLGQFWKQDMSCMTWLDQQPHCSVVYVAFGSHTLFDQRQFIELALGLELTNRPFLWVVRRDPNCTNYVSLPSEFEGCKGKIIGWAPQKMVLSHPAIACFVSHCGWNSTLEAFCNGVPLMCWPYFGDQFSNKSYVCDGLKVGMGFDSDENGLVSRGEIKAKVDQLISDEDTRSRSQKLMEKLKHSMEEGSTSSKNLSKFVTWLKE</sequence>
<comment type="similarity">
    <text evidence="1 3">Belongs to the UDP-glycosyltransferase family.</text>
</comment>
<gene>
    <name evidence="5" type="ORF">PIB30_062891</name>
</gene>
<dbReference type="Pfam" id="PF00201">
    <property type="entry name" value="UDPGT"/>
    <property type="match status" value="1"/>
</dbReference>
<dbReference type="PANTHER" id="PTHR11926:SF1530">
    <property type="entry name" value="EF-HAND DOMAIN-CONTAINING PROTEIN"/>
    <property type="match status" value="1"/>
</dbReference>
<keyword evidence="3" id="KW-0328">Glycosyltransferase</keyword>
<dbReference type="EC" id="2.4.1.-" evidence="4"/>
<dbReference type="EMBL" id="JASCZI010242246">
    <property type="protein sequence ID" value="MED6210307.1"/>
    <property type="molecule type" value="Genomic_DNA"/>
</dbReference>
<accession>A0ABU6YKN4</accession>
<protein>
    <recommendedName>
        <fullName evidence="4">Glycosyltransferase</fullName>
        <ecNumber evidence="4">2.4.1.-</ecNumber>
    </recommendedName>
</protein>
<dbReference type="Gene3D" id="3.40.50.2000">
    <property type="entry name" value="Glycogen Phosphorylase B"/>
    <property type="match status" value="2"/>
</dbReference>
<dbReference type="PROSITE" id="PS00375">
    <property type="entry name" value="UDPGT"/>
    <property type="match status" value="1"/>
</dbReference>
<name>A0ABU6YKN4_9FABA</name>
<evidence type="ECO:0000313" key="6">
    <source>
        <dbReference type="Proteomes" id="UP001341840"/>
    </source>
</evidence>
<comment type="caution">
    <text evidence="5">The sequence shown here is derived from an EMBL/GenBank/DDBJ whole genome shotgun (WGS) entry which is preliminary data.</text>
</comment>
<evidence type="ECO:0000256" key="1">
    <source>
        <dbReference type="ARBA" id="ARBA00009995"/>
    </source>
</evidence>